<evidence type="ECO:0000313" key="3">
    <source>
        <dbReference type="Proteomes" id="UP000789342"/>
    </source>
</evidence>
<reference evidence="2" key="1">
    <citation type="submission" date="2021-06" db="EMBL/GenBank/DDBJ databases">
        <authorList>
            <person name="Kallberg Y."/>
            <person name="Tangrot J."/>
            <person name="Rosling A."/>
        </authorList>
    </citation>
    <scope>NUCLEOTIDE SEQUENCE</scope>
    <source>
        <strain evidence="2">CL551</strain>
    </source>
</reference>
<sequence length="267" mass="28627">LYPLFVDDPSVFLHNSYGPSMSSRIPALNNGAASQWRPTHPYASNFNSPSYSPETTRQWYPYGNGNPLMGSPNGPHGQEHGSVPYPPATAYGERPQNVATPPAVPIYSQPPRNHGHPQHLEYETGYGLINGQSQGQQGVTVVSGPAVSSHLQLIEKTRRQSGILLKFLCSLEKTEENPSTNGNGYMRPSQGLYNLVSAADVVGGSPAQNNSPQILGQKRSFVSEDENEDYNSTNQPSPPLPIHPPPPMSGIAVSNAMNAAAGSFPSP</sequence>
<keyword evidence="3" id="KW-1185">Reference proteome</keyword>
<feature type="non-terminal residue" evidence="2">
    <location>
        <position position="267"/>
    </location>
</feature>
<proteinExistence type="predicted"/>
<evidence type="ECO:0000256" key="1">
    <source>
        <dbReference type="SAM" id="MobiDB-lite"/>
    </source>
</evidence>
<feature type="region of interest" description="Disordered" evidence="1">
    <location>
        <begin position="223"/>
        <end position="254"/>
    </location>
</feature>
<dbReference type="AlphaFoldDB" id="A0A9N9JET6"/>
<organism evidence="2 3">
    <name type="scientific">Acaulospora morrowiae</name>
    <dbReference type="NCBI Taxonomy" id="94023"/>
    <lineage>
        <taxon>Eukaryota</taxon>
        <taxon>Fungi</taxon>
        <taxon>Fungi incertae sedis</taxon>
        <taxon>Mucoromycota</taxon>
        <taxon>Glomeromycotina</taxon>
        <taxon>Glomeromycetes</taxon>
        <taxon>Diversisporales</taxon>
        <taxon>Acaulosporaceae</taxon>
        <taxon>Acaulospora</taxon>
    </lineage>
</organism>
<accession>A0A9N9JET6</accession>
<feature type="non-terminal residue" evidence="2">
    <location>
        <position position="1"/>
    </location>
</feature>
<comment type="caution">
    <text evidence="2">The sequence shown here is derived from an EMBL/GenBank/DDBJ whole genome shotgun (WGS) entry which is preliminary data.</text>
</comment>
<name>A0A9N9JET6_9GLOM</name>
<dbReference type="Proteomes" id="UP000789342">
    <property type="component" value="Unassembled WGS sequence"/>
</dbReference>
<dbReference type="EMBL" id="CAJVPV010051123">
    <property type="protein sequence ID" value="CAG8778863.1"/>
    <property type="molecule type" value="Genomic_DNA"/>
</dbReference>
<gene>
    <name evidence="2" type="ORF">AMORRO_LOCUS17147</name>
</gene>
<protein>
    <submittedName>
        <fullName evidence="2">5771_t:CDS:1</fullName>
    </submittedName>
</protein>
<feature type="compositionally biased region" description="Pro residues" evidence="1">
    <location>
        <begin position="236"/>
        <end position="248"/>
    </location>
</feature>
<evidence type="ECO:0000313" key="2">
    <source>
        <dbReference type="EMBL" id="CAG8778863.1"/>
    </source>
</evidence>
<dbReference type="OrthoDB" id="5407653at2759"/>